<gene>
    <name evidence="1" type="ORF">GYA27_01440</name>
</gene>
<evidence type="ECO:0000313" key="1">
    <source>
        <dbReference type="EMBL" id="NMB69851.1"/>
    </source>
</evidence>
<dbReference type="EMBL" id="JAAZNL010000016">
    <property type="protein sequence ID" value="NMB69851.1"/>
    <property type="molecule type" value="Genomic_DNA"/>
</dbReference>
<protein>
    <submittedName>
        <fullName evidence="1">Uncharacterized protein</fullName>
    </submittedName>
</protein>
<evidence type="ECO:0000313" key="2">
    <source>
        <dbReference type="Proteomes" id="UP000526033"/>
    </source>
</evidence>
<reference evidence="1 2" key="1">
    <citation type="journal article" date="2020" name="Biotechnol. Biofuels">
        <title>New insights from the biogas microbiome by comprehensive genome-resolved metagenomics of nearly 1600 species originating from multiple anaerobic digesters.</title>
        <authorList>
            <person name="Campanaro S."/>
            <person name="Treu L."/>
            <person name="Rodriguez-R L.M."/>
            <person name="Kovalovszki A."/>
            <person name="Ziels R.M."/>
            <person name="Maus I."/>
            <person name="Zhu X."/>
            <person name="Kougias P.G."/>
            <person name="Basile A."/>
            <person name="Luo G."/>
            <person name="Schluter A."/>
            <person name="Konstantinidis K.T."/>
            <person name="Angelidaki I."/>
        </authorList>
    </citation>
    <scope>NUCLEOTIDE SEQUENCE [LARGE SCALE GENOMIC DNA]</scope>
    <source>
        <strain evidence="1">AS27yjCOA_165</strain>
    </source>
</reference>
<dbReference type="Proteomes" id="UP000526033">
    <property type="component" value="Unassembled WGS sequence"/>
</dbReference>
<proteinExistence type="predicted"/>
<comment type="caution">
    <text evidence="1">The sequence shown here is derived from an EMBL/GenBank/DDBJ whole genome shotgun (WGS) entry which is preliminary data.</text>
</comment>
<accession>A0A7X9DJX8</accession>
<sequence length="107" mass="12896">MRYDDWQCEVLEDIALEVNSYNPLVRENVRYSEFVSKSQGRGRKRRREREIRLVTWRGKTWSIGNRLTQGLEFLMQDIFPEEMAMNSELDWLAAFLEALRNLPKNRK</sequence>
<organism evidence="1 2">
    <name type="scientific">candidate division WWE3 bacterium</name>
    <dbReference type="NCBI Taxonomy" id="2053526"/>
    <lineage>
        <taxon>Bacteria</taxon>
        <taxon>Katanobacteria</taxon>
    </lineage>
</organism>
<name>A0A7X9DJX8_UNCKA</name>
<dbReference type="AlphaFoldDB" id="A0A7X9DJX8"/>